<dbReference type="AlphaFoldDB" id="A0A915DBD4"/>
<accession>A0A915DBD4</accession>
<evidence type="ECO:0000313" key="2">
    <source>
        <dbReference type="WBParaSite" id="jg18086"/>
    </source>
</evidence>
<protein>
    <submittedName>
        <fullName evidence="2">Uncharacterized protein</fullName>
    </submittedName>
</protein>
<sequence>MAAMMNVNDAWQTFTAQTGEKYYYTGLRLKTRGINRRLSLTRKSVDLQDFKRLLRTLLINVFWFDAQVTVIKDVYSSKPASSTAIPGTPWCVFGLATTRCTSTTLRSKPRVAKTSRALQSSRCGFVGCHTSGQFRAES</sequence>
<evidence type="ECO:0000313" key="1">
    <source>
        <dbReference type="Proteomes" id="UP000887574"/>
    </source>
</evidence>
<reference evidence="2" key="1">
    <citation type="submission" date="2022-11" db="UniProtKB">
        <authorList>
            <consortium name="WormBaseParasite"/>
        </authorList>
    </citation>
    <scope>IDENTIFICATION</scope>
</reference>
<organism evidence="1 2">
    <name type="scientific">Ditylenchus dipsaci</name>
    <dbReference type="NCBI Taxonomy" id="166011"/>
    <lineage>
        <taxon>Eukaryota</taxon>
        <taxon>Metazoa</taxon>
        <taxon>Ecdysozoa</taxon>
        <taxon>Nematoda</taxon>
        <taxon>Chromadorea</taxon>
        <taxon>Rhabditida</taxon>
        <taxon>Tylenchina</taxon>
        <taxon>Tylenchomorpha</taxon>
        <taxon>Sphaerularioidea</taxon>
        <taxon>Anguinidae</taxon>
        <taxon>Anguininae</taxon>
        <taxon>Ditylenchus</taxon>
    </lineage>
</organism>
<keyword evidence="1" id="KW-1185">Reference proteome</keyword>
<dbReference type="WBParaSite" id="jg18086">
    <property type="protein sequence ID" value="jg18086"/>
    <property type="gene ID" value="jg18086"/>
</dbReference>
<name>A0A915DBD4_9BILA</name>
<proteinExistence type="predicted"/>
<dbReference type="Proteomes" id="UP000887574">
    <property type="component" value="Unplaced"/>
</dbReference>